<dbReference type="CDD" id="cd04486">
    <property type="entry name" value="YhcR_OBF_like"/>
    <property type="match status" value="1"/>
</dbReference>
<protein>
    <recommendedName>
        <fullName evidence="2">Endonuclease/exonuclease/phosphatase domain-containing protein</fullName>
    </recommendedName>
</protein>
<dbReference type="RefSeq" id="WP_111546181.1">
    <property type="nucleotide sequence ID" value="NZ_MZXV01000050.1"/>
</dbReference>
<dbReference type="Proteomes" id="UP000248616">
    <property type="component" value="Unassembled WGS sequence"/>
</dbReference>
<proteinExistence type="predicted"/>
<feature type="signal peptide" evidence="1">
    <location>
        <begin position="1"/>
        <end position="28"/>
    </location>
</feature>
<evidence type="ECO:0000259" key="2">
    <source>
        <dbReference type="Pfam" id="PF03372"/>
    </source>
</evidence>
<dbReference type="PANTHER" id="PTHR42834">
    <property type="entry name" value="ENDONUCLEASE/EXONUCLEASE/PHOSPHATASE FAMILY PROTEIN (AFU_ORTHOLOGUE AFUA_3G09210)"/>
    <property type="match status" value="1"/>
</dbReference>
<keyword evidence="1" id="KW-0732">Signal</keyword>
<comment type="caution">
    <text evidence="3">The sequence shown here is derived from an EMBL/GenBank/DDBJ whole genome shotgun (WGS) entry which is preliminary data.</text>
</comment>
<keyword evidence="4" id="KW-1185">Reference proteome</keyword>
<dbReference type="Gene3D" id="3.60.10.10">
    <property type="entry name" value="Endonuclease/exonuclease/phosphatase"/>
    <property type="match status" value="1"/>
</dbReference>
<dbReference type="EMBL" id="MZXV01000050">
    <property type="protein sequence ID" value="PZV36377.1"/>
    <property type="molecule type" value="Genomic_DNA"/>
</dbReference>
<dbReference type="SUPFAM" id="SSF56219">
    <property type="entry name" value="DNase I-like"/>
    <property type="match status" value="1"/>
</dbReference>
<name>A0A2W7C0E7_9HYPH</name>
<gene>
    <name evidence="3" type="ORF">B5V02_21580</name>
</gene>
<dbReference type="PANTHER" id="PTHR42834:SF1">
    <property type="entry name" value="ENDONUCLEASE_EXONUCLEASE_PHOSPHATASE FAMILY PROTEIN (AFU_ORTHOLOGUE AFUA_3G09210)"/>
    <property type="match status" value="1"/>
</dbReference>
<dbReference type="GO" id="GO:0003824">
    <property type="term" value="F:catalytic activity"/>
    <property type="evidence" value="ECO:0007669"/>
    <property type="project" value="InterPro"/>
</dbReference>
<accession>A0A2W7C0E7</accession>
<evidence type="ECO:0000256" key="1">
    <source>
        <dbReference type="SAM" id="SignalP"/>
    </source>
</evidence>
<dbReference type="OrthoDB" id="9803927at2"/>
<feature type="domain" description="Endonuclease/exonuclease/phosphatase" evidence="2">
    <location>
        <begin position="317"/>
        <end position="596"/>
    </location>
</feature>
<evidence type="ECO:0000313" key="4">
    <source>
        <dbReference type="Proteomes" id="UP000248616"/>
    </source>
</evidence>
<organism evidence="3 4">
    <name type="scientific">Mesorhizobium kowhaii</name>
    <dbReference type="NCBI Taxonomy" id="1300272"/>
    <lineage>
        <taxon>Bacteria</taxon>
        <taxon>Pseudomonadati</taxon>
        <taxon>Pseudomonadota</taxon>
        <taxon>Alphaproteobacteria</taxon>
        <taxon>Hyphomicrobiales</taxon>
        <taxon>Phyllobacteriaceae</taxon>
        <taxon>Mesorhizobium</taxon>
    </lineage>
</organism>
<dbReference type="InterPro" id="IPR036691">
    <property type="entry name" value="Endo/exonu/phosph_ase_sf"/>
</dbReference>
<dbReference type="AlphaFoldDB" id="A0A2W7C0E7"/>
<reference evidence="4" key="1">
    <citation type="submission" date="2017-03" db="EMBL/GenBank/DDBJ databases">
        <authorList>
            <person name="Safronova V.I."/>
            <person name="Sazanova A.L."/>
            <person name="Chirak E.R."/>
        </authorList>
    </citation>
    <scope>NUCLEOTIDE SEQUENCE [LARGE SCALE GENOMIC DNA]</scope>
    <source>
        <strain evidence="4">Ach-343</strain>
    </source>
</reference>
<dbReference type="Pfam" id="PF03372">
    <property type="entry name" value="Exo_endo_phos"/>
    <property type="match status" value="1"/>
</dbReference>
<sequence>MYFRLRFVGLAIAGATTAAFLVSTMAVAQETPVSAVQGADHRSPVAGGGVLTLSGVVTELFGDGFFLQSTAPDNDPATSEGLYVFLRNVAAFPAHDVGSLVTVTGRPVEFQPFTEGFPPSRTVVACGTIETSTIPNEDRKSYLTITELNNVTAMTVKGTAAVPAPVPLMPPGATASIAFADVPNTPFDPANHPRDYFESLEGMRVSIDDALAVSARDNKIVYVAARANLQPGELTVDGLPISIPGHIFPEITRVRLPATQPTIVVDPGTLLGDLTGVVTYENGEYMVALDHVIDPASLTQPAAPEAPPAPMQGLRIATFNAENLDANDPPSRFTRIAEQIVESLGAPDILALQEVQDDDGVDVTMTVTAGATLAKLIAAIGAANGPAYEIVALDPLVPNADGGQPGGNIRNVYLVKSGAGVAVGAVERLFDTADRCEEGVNPFYQSRKPLLATLTVNGMLYVLLNVHLSSKVGDQGLYSKAEDPVPQSSAGRRAQAEAIVAELESRFGTNPPRIIILGDFNDVTEAATLAPFEAGSLGLTMLPDSRGENYTFSSQFHGLREAIDHIVVGGSLSSTDVTSITYLNLNADFRDQTSDHNPVVLTLN</sequence>
<dbReference type="InterPro" id="IPR005135">
    <property type="entry name" value="Endo/exonuclease/phosphatase"/>
</dbReference>
<evidence type="ECO:0000313" key="3">
    <source>
        <dbReference type="EMBL" id="PZV36377.1"/>
    </source>
</evidence>
<feature type="chain" id="PRO_5016030519" description="Endonuclease/exonuclease/phosphatase domain-containing protein" evidence="1">
    <location>
        <begin position="29"/>
        <end position="604"/>
    </location>
</feature>